<dbReference type="PANTHER" id="PTHR43481">
    <property type="entry name" value="FRUCTOSE-1-PHOSPHATE PHOSPHATASE"/>
    <property type="match status" value="1"/>
</dbReference>
<accession>A0A370IDV7</accession>
<dbReference type="InterPro" id="IPR023214">
    <property type="entry name" value="HAD_sf"/>
</dbReference>
<gene>
    <name evidence="1" type="ORF">DFR76_101438</name>
</gene>
<dbReference type="SUPFAM" id="SSF56784">
    <property type="entry name" value="HAD-like"/>
    <property type="match status" value="1"/>
</dbReference>
<dbReference type="STRING" id="1210086.GCA_001613105_00291"/>
<dbReference type="AlphaFoldDB" id="A0A370IDV7"/>
<evidence type="ECO:0000313" key="1">
    <source>
        <dbReference type="EMBL" id="RDI68902.1"/>
    </source>
</evidence>
<dbReference type="RefSeq" id="WP_067990640.1">
    <property type="nucleotide sequence ID" value="NZ_QQBC01000001.1"/>
</dbReference>
<organism evidence="1 2">
    <name type="scientific">Nocardia pseudobrasiliensis</name>
    <dbReference type="NCBI Taxonomy" id="45979"/>
    <lineage>
        <taxon>Bacteria</taxon>
        <taxon>Bacillati</taxon>
        <taxon>Actinomycetota</taxon>
        <taxon>Actinomycetes</taxon>
        <taxon>Mycobacteriales</taxon>
        <taxon>Nocardiaceae</taxon>
        <taxon>Nocardia</taxon>
    </lineage>
</organism>
<proteinExistence type="predicted"/>
<dbReference type="NCBIfam" id="TIGR01509">
    <property type="entry name" value="HAD-SF-IA-v3"/>
    <property type="match status" value="1"/>
</dbReference>
<dbReference type="InterPro" id="IPR041492">
    <property type="entry name" value="HAD_2"/>
</dbReference>
<dbReference type="Gene3D" id="3.40.50.1000">
    <property type="entry name" value="HAD superfamily/HAD-like"/>
    <property type="match status" value="1"/>
</dbReference>
<evidence type="ECO:0000313" key="2">
    <source>
        <dbReference type="Proteomes" id="UP000254869"/>
    </source>
</evidence>
<dbReference type="InterPro" id="IPR023198">
    <property type="entry name" value="PGP-like_dom2"/>
</dbReference>
<dbReference type="InterPro" id="IPR051806">
    <property type="entry name" value="HAD-like_SPP"/>
</dbReference>
<dbReference type="Proteomes" id="UP000254869">
    <property type="component" value="Unassembled WGS sequence"/>
</dbReference>
<dbReference type="SFLD" id="SFLDG01135">
    <property type="entry name" value="C1.5.6:_HAD__Beta-PGM__Phospha"/>
    <property type="match status" value="1"/>
</dbReference>
<dbReference type="InterPro" id="IPR036412">
    <property type="entry name" value="HAD-like_sf"/>
</dbReference>
<protein>
    <submittedName>
        <fullName evidence="1">HAD superfamily hydrolase (TIGR01509 family)</fullName>
    </submittedName>
</protein>
<comment type="caution">
    <text evidence="1">The sequence shown here is derived from an EMBL/GenBank/DDBJ whole genome shotgun (WGS) entry which is preliminary data.</text>
</comment>
<keyword evidence="2" id="KW-1185">Reference proteome</keyword>
<dbReference type="InterPro" id="IPR006439">
    <property type="entry name" value="HAD-SF_hydro_IA"/>
</dbReference>
<dbReference type="SFLD" id="SFLDG01129">
    <property type="entry name" value="C1.5:_HAD__Beta-PGM__Phosphata"/>
    <property type="match status" value="1"/>
</dbReference>
<dbReference type="PRINTS" id="PR00413">
    <property type="entry name" value="HADHALOGNASE"/>
</dbReference>
<dbReference type="PANTHER" id="PTHR43481:SF4">
    <property type="entry name" value="GLYCEROL-1-PHOSPHATE PHOSPHOHYDROLASE 1-RELATED"/>
    <property type="match status" value="1"/>
</dbReference>
<dbReference type="SFLD" id="SFLDS00003">
    <property type="entry name" value="Haloacid_Dehalogenase"/>
    <property type="match status" value="1"/>
</dbReference>
<dbReference type="EMBL" id="QQBC01000001">
    <property type="protein sequence ID" value="RDI68902.1"/>
    <property type="molecule type" value="Genomic_DNA"/>
</dbReference>
<dbReference type="Pfam" id="PF13419">
    <property type="entry name" value="HAD_2"/>
    <property type="match status" value="1"/>
</dbReference>
<keyword evidence="1" id="KW-0378">Hydrolase</keyword>
<dbReference type="GO" id="GO:0050308">
    <property type="term" value="F:sugar-phosphatase activity"/>
    <property type="evidence" value="ECO:0007669"/>
    <property type="project" value="TreeGrafter"/>
</dbReference>
<sequence length="229" mass="24752">MSADKPVRAVVFDMDGLLLDSERLAIESLALAGAELGYDMPLEWCRSLIGMPADRCRELAMQAFGAEFPLDEYFARHDTTLTGLVDAGRLETKTGVFELLDELDRQGIPRAIATSSGRERTVHHLEVAGIGDRFDAVVTRSDVTRGKPHPEPYLTAVAALGADPEHTIAVEDSPNGLRAAHAAGLRCMLIPDLVAPTAETRQMAHRVYPDLHQVIEYVTAANAAAAPAQ</sequence>
<reference evidence="1 2" key="1">
    <citation type="submission" date="2018-07" db="EMBL/GenBank/DDBJ databases">
        <title>Genomic Encyclopedia of Type Strains, Phase IV (KMG-IV): sequencing the most valuable type-strain genomes for metagenomic binning, comparative biology and taxonomic classification.</title>
        <authorList>
            <person name="Goeker M."/>
        </authorList>
    </citation>
    <scope>NUCLEOTIDE SEQUENCE [LARGE SCALE GENOMIC DNA]</scope>
    <source>
        <strain evidence="1 2">DSM 44290</strain>
    </source>
</reference>
<name>A0A370IDV7_9NOCA</name>
<dbReference type="Gene3D" id="1.10.150.240">
    <property type="entry name" value="Putative phosphatase, domain 2"/>
    <property type="match status" value="1"/>
</dbReference>